<dbReference type="InterPro" id="IPR052344">
    <property type="entry name" value="Transposase-related"/>
</dbReference>
<dbReference type="AlphaFoldDB" id="A0A2W4TRN4"/>
<dbReference type="NCBIfam" id="NF033517">
    <property type="entry name" value="transpos_IS66"/>
    <property type="match status" value="1"/>
</dbReference>
<accession>A0A2W4TRN4</accession>
<feature type="domain" description="Transposase IS66 central" evidence="2">
    <location>
        <begin position="170"/>
        <end position="450"/>
    </location>
</feature>
<feature type="region of interest" description="Disordered" evidence="1">
    <location>
        <begin position="46"/>
        <end position="92"/>
    </location>
</feature>
<dbReference type="InterPro" id="IPR045618">
    <property type="entry name" value="DUF6444"/>
</dbReference>
<gene>
    <name evidence="4" type="ORF">DCF25_19350</name>
</gene>
<dbReference type="Pfam" id="PF03050">
    <property type="entry name" value="DDE_Tnp_IS66"/>
    <property type="match status" value="1"/>
</dbReference>
<dbReference type="Pfam" id="PF20042">
    <property type="entry name" value="DUF6444"/>
    <property type="match status" value="1"/>
</dbReference>
<dbReference type="PANTHER" id="PTHR33678:SF1">
    <property type="entry name" value="BLL1576 PROTEIN"/>
    <property type="match status" value="1"/>
</dbReference>
<proteinExistence type="predicted"/>
<evidence type="ECO:0000313" key="5">
    <source>
        <dbReference type="Proteomes" id="UP000249354"/>
    </source>
</evidence>
<name>A0A2W4TRN4_9CYAN</name>
<reference evidence="5" key="1">
    <citation type="submission" date="2018-04" db="EMBL/GenBank/DDBJ databases">
        <authorList>
            <person name="Cornet L."/>
        </authorList>
    </citation>
    <scope>NUCLEOTIDE SEQUENCE [LARGE SCALE GENOMIC DNA]</scope>
</reference>
<dbReference type="EMBL" id="QBMC01000182">
    <property type="protein sequence ID" value="PZO11463.1"/>
    <property type="molecule type" value="Genomic_DNA"/>
</dbReference>
<evidence type="ECO:0000259" key="3">
    <source>
        <dbReference type="Pfam" id="PF20042"/>
    </source>
</evidence>
<dbReference type="InterPro" id="IPR004291">
    <property type="entry name" value="Transposase_IS66_central"/>
</dbReference>
<feature type="region of interest" description="Disordered" evidence="1">
    <location>
        <begin position="372"/>
        <end position="395"/>
    </location>
</feature>
<feature type="compositionally biased region" description="Basic and acidic residues" evidence="1">
    <location>
        <begin position="46"/>
        <end position="71"/>
    </location>
</feature>
<dbReference type="PANTHER" id="PTHR33678">
    <property type="entry name" value="BLL1576 PROTEIN"/>
    <property type="match status" value="1"/>
</dbReference>
<feature type="domain" description="DUF6444" evidence="3">
    <location>
        <begin position="21"/>
        <end position="91"/>
    </location>
</feature>
<evidence type="ECO:0000313" key="4">
    <source>
        <dbReference type="EMBL" id="PZO11463.1"/>
    </source>
</evidence>
<organism evidence="4 5">
    <name type="scientific">Leptolyngbya foveolarum</name>
    <dbReference type="NCBI Taxonomy" id="47253"/>
    <lineage>
        <taxon>Bacteria</taxon>
        <taxon>Bacillati</taxon>
        <taxon>Cyanobacteriota</taxon>
        <taxon>Cyanophyceae</taxon>
        <taxon>Leptolyngbyales</taxon>
        <taxon>Leptolyngbyaceae</taxon>
        <taxon>Leptolyngbya group</taxon>
        <taxon>Leptolyngbya</taxon>
    </lineage>
</organism>
<evidence type="ECO:0000256" key="1">
    <source>
        <dbReference type="SAM" id="MobiDB-lite"/>
    </source>
</evidence>
<dbReference type="Proteomes" id="UP000249354">
    <property type="component" value="Unassembled WGS sequence"/>
</dbReference>
<sequence length="489" mass="55276">MSQREPKLNISEADIRAVYREGEEAVVALFKLLIARIDRTEARLDQLENQQHKDSRNSSKPRSGDGFEKRTKSLRKKSERPSGGQKRHPGSPLEWCEQVDEVVRHTVESCESCGTSLSAVAAIDYEVRQVHELPPLRLQVIEHQAEIKCCDQCDWLTRGQFPAQVNSPVQYGSGLKGLMVYLMDTQLLPTARTCEVLSEVLGCQISEGTLYNVRAQCFERLAPVEALIKTSIAPSAVMHCDETGLRVERKLWWLQVASTASLTHYFVHPKRGQIAIGEMAVLPTFKGTSVHDGWQSYFLYGCIHSLCNAHHLRELRFIVERYEQAWADKMMTLLVEVKTAVETAQIAAETALSLPQLSAFERRYQTLLDDGFRANPPPPVDDSMPKQRGRVKQSPPKDLLDRLKVHQSAVLAFMYDFQVPFDNNQAERDVRMMKLKQKISGCFRSPLGAQQFCRIRGYVSTLRKQGLPVLDALKSVFLGCPIVPTLQPE</sequence>
<comment type="caution">
    <text evidence="4">The sequence shown here is derived from an EMBL/GenBank/DDBJ whole genome shotgun (WGS) entry which is preliminary data.</text>
</comment>
<evidence type="ECO:0000259" key="2">
    <source>
        <dbReference type="Pfam" id="PF03050"/>
    </source>
</evidence>
<reference evidence="4 5" key="2">
    <citation type="submission" date="2018-06" db="EMBL/GenBank/DDBJ databases">
        <title>Metagenomic assembly of (sub)arctic Cyanobacteria and their associated microbiome from non-axenic cultures.</title>
        <authorList>
            <person name="Baurain D."/>
        </authorList>
    </citation>
    <scope>NUCLEOTIDE SEQUENCE [LARGE SCALE GENOMIC DNA]</scope>
    <source>
        <strain evidence="4">ULC129bin1</strain>
    </source>
</reference>
<protein>
    <submittedName>
        <fullName evidence="4">IS66 family transposase</fullName>
    </submittedName>
</protein>